<name>A0ABU2ZXM7_9ALTE</name>
<evidence type="ECO:0000256" key="5">
    <source>
        <dbReference type="ARBA" id="ARBA00023244"/>
    </source>
</evidence>
<comment type="function">
    <text evidence="6 9">Catalyzes cyclization of the linear tetrapyrrole, hydroxymethylbilane, to the macrocyclic uroporphyrinogen III.</text>
</comment>
<evidence type="ECO:0000256" key="9">
    <source>
        <dbReference type="RuleBase" id="RU366031"/>
    </source>
</evidence>
<dbReference type="SUPFAM" id="SSF69618">
    <property type="entry name" value="HemD-like"/>
    <property type="match status" value="1"/>
</dbReference>
<comment type="similarity">
    <text evidence="2 9">Belongs to the uroporphyrinogen-III synthase family.</text>
</comment>
<dbReference type="EMBL" id="JAVRHX010000006">
    <property type="protein sequence ID" value="MDT0596329.1"/>
    <property type="molecule type" value="Genomic_DNA"/>
</dbReference>
<evidence type="ECO:0000256" key="3">
    <source>
        <dbReference type="ARBA" id="ARBA00013109"/>
    </source>
</evidence>
<dbReference type="Gene3D" id="3.40.50.10090">
    <property type="match status" value="2"/>
</dbReference>
<evidence type="ECO:0000256" key="2">
    <source>
        <dbReference type="ARBA" id="ARBA00008133"/>
    </source>
</evidence>
<evidence type="ECO:0000256" key="6">
    <source>
        <dbReference type="ARBA" id="ARBA00037589"/>
    </source>
</evidence>
<sequence>MTFLVARPQQKAQQTSKLLAEKGLPAKAFPLIDIDEIDQKENTGLLSKFLNATAQKILVVTSTYAAKWLTQQALTTVLRHVDIVSIGASTANIIDNAEMNTYIESMAVAKPESSEGALSLPILTGKLNAHICILKGVGGRQLLAQQLQQRGAIVHSLDVYKRTVSQDVLRNYAFEQKQIKCIIATSVEIIDALYTQIFVQQQDWLKTLVWIVPSDRIKTQLQINGINTVYVSQGASSKALSECAEKLVITGVVNV</sequence>
<dbReference type="PANTHER" id="PTHR38042">
    <property type="entry name" value="UROPORPHYRINOGEN-III SYNTHASE, CHLOROPLASTIC"/>
    <property type="match status" value="1"/>
</dbReference>
<comment type="pathway">
    <text evidence="1 9">Porphyrin-containing compound metabolism; protoporphyrin-IX biosynthesis; coproporphyrinogen-III from 5-aminolevulinate: step 3/4.</text>
</comment>
<keyword evidence="4 9" id="KW-0456">Lyase</keyword>
<proteinExistence type="inferred from homology"/>
<dbReference type="Pfam" id="PF02602">
    <property type="entry name" value="HEM4"/>
    <property type="match status" value="1"/>
</dbReference>
<dbReference type="Proteomes" id="UP001253545">
    <property type="component" value="Unassembled WGS sequence"/>
</dbReference>
<evidence type="ECO:0000313" key="11">
    <source>
        <dbReference type="EMBL" id="MDT0596329.1"/>
    </source>
</evidence>
<evidence type="ECO:0000256" key="8">
    <source>
        <dbReference type="ARBA" id="ARBA00048617"/>
    </source>
</evidence>
<evidence type="ECO:0000256" key="7">
    <source>
        <dbReference type="ARBA" id="ARBA00040167"/>
    </source>
</evidence>
<accession>A0ABU2ZXM7</accession>
<reference evidence="11 12" key="1">
    <citation type="submission" date="2023-09" db="EMBL/GenBank/DDBJ databases">
        <authorList>
            <person name="Rey-Velasco X."/>
        </authorList>
    </citation>
    <scope>NUCLEOTIDE SEQUENCE [LARGE SCALE GENOMIC DNA]</scope>
    <source>
        <strain evidence="11 12">P117</strain>
    </source>
</reference>
<feature type="domain" description="Tetrapyrrole biosynthesis uroporphyrinogen III synthase" evidence="10">
    <location>
        <begin position="14"/>
        <end position="240"/>
    </location>
</feature>
<gene>
    <name evidence="11" type="ORF">RM552_15855</name>
</gene>
<dbReference type="InterPro" id="IPR036108">
    <property type="entry name" value="4pyrrol_syn_uPrphyn_synt_sf"/>
</dbReference>
<dbReference type="GO" id="GO:0004852">
    <property type="term" value="F:uroporphyrinogen-III synthase activity"/>
    <property type="evidence" value="ECO:0007669"/>
    <property type="project" value="UniProtKB-EC"/>
</dbReference>
<keyword evidence="12" id="KW-1185">Reference proteome</keyword>
<evidence type="ECO:0000259" key="10">
    <source>
        <dbReference type="Pfam" id="PF02602"/>
    </source>
</evidence>
<dbReference type="InterPro" id="IPR003754">
    <property type="entry name" value="4pyrrol_synth_uPrphyn_synth"/>
</dbReference>
<dbReference type="PANTHER" id="PTHR38042:SF1">
    <property type="entry name" value="UROPORPHYRINOGEN-III SYNTHASE, CHLOROPLASTIC"/>
    <property type="match status" value="1"/>
</dbReference>
<keyword evidence="5 9" id="KW-0627">Porphyrin biosynthesis</keyword>
<comment type="caution">
    <text evidence="11">The sequence shown here is derived from an EMBL/GenBank/DDBJ whole genome shotgun (WGS) entry which is preliminary data.</text>
</comment>
<evidence type="ECO:0000313" key="12">
    <source>
        <dbReference type="Proteomes" id="UP001253545"/>
    </source>
</evidence>
<protein>
    <recommendedName>
        <fullName evidence="7 9">Uroporphyrinogen-III synthase</fullName>
        <ecNumber evidence="3 9">4.2.1.75</ecNumber>
    </recommendedName>
</protein>
<dbReference type="RefSeq" id="WP_311369852.1">
    <property type="nucleotide sequence ID" value="NZ_JAVRHX010000006.1"/>
</dbReference>
<comment type="catalytic activity">
    <reaction evidence="8 9">
        <text>hydroxymethylbilane = uroporphyrinogen III + H2O</text>
        <dbReference type="Rhea" id="RHEA:18965"/>
        <dbReference type="ChEBI" id="CHEBI:15377"/>
        <dbReference type="ChEBI" id="CHEBI:57308"/>
        <dbReference type="ChEBI" id="CHEBI:57845"/>
        <dbReference type="EC" id="4.2.1.75"/>
    </reaction>
</comment>
<dbReference type="EC" id="4.2.1.75" evidence="3 9"/>
<dbReference type="InterPro" id="IPR039793">
    <property type="entry name" value="UROS/Hem4"/>
</dbReference>
<evidence type="ECO:0000256" key="4">
    <source>
        <dbReference type="ARBA" id="ARBA00023239"/>
    </source>
</evidence>
<evidence type="ECO:0000256" key="1">
    <source>
        <dbReference type="ARBA" id="ARBA00004772"/>
    </source>
</evidence>
<dbReference type="CDD" id="cd06578">
    <property type="entry name" value="HemD"/>
    <property type="match status" value="1"/>
</dbReference>
<organism evidence="11 12">
    <name type="scientific">Glaciecola petra</name>
    <dbReference type="NCBI Taxonomy" id="3075602"/>
    <lineage>
        <taxon>Bacteria</taxon>
        <taxon>Pseudomonadati</taxon>
        <taxon>Pseudomonadota</taxon>
        <taxon>Gammaproteobacteria</taxon>
        <taxon>Alteromonadales</taxon>
        <taxon>Alteromonadaceae</taxon>
        <taxon>Glaciecola</taxon>
    </lineage>
</organism>